<evidence type="ECO:0000313" key="4">
    <source>
        <dbReference type="Proteomes" id="UP000189431"/>
    </source>
</evidence>
<dbReference type="InterPro" id="IPR054828">
    <property type="entry name" value="Vit_B12_bind_prot"/>
</dbReference>
<feature type="domain" description="Fe/B12 periplasmic-binding" evidence="2">
    <location>
        <begin position="35"/>
        <end position="280"/>
    </location>
</feature>
<dbReference type="SUPFAM" id="SSF53807">
    <property type="entry name" value="Helical backbone' metal receptor"/>
    <property type="match status" value="1"/>
</dbReference>
<gene>
    <name evidence="3" type="ORF">BZJ21_05945</name>
</gene>
<reference evidence="4" key="1">
    <citation type="submission" date="2017-01" db="EMBL/GenBank/DDBJ databases">
        <title>Draft genome of the species Salinivibrio costicola subsp. alcaliphilus.</title>
        <authorList>
            <person name="Lopez-Hermoso C."/>
            <person name="De La Haba R."/>
            <person name="Sanchez-Porro C."/>
            <person name="Ventosa A."/>
        </authorList>
    </citation>
    <scope>NUCLEOTIDE SEQUENCE [LARGE SCALE GENOMIC DNA]</scope>
    <source>
        <strain evidence="4">CBH448</strain>
    </source>
</reference>
<dbReference type="RefSeq" id="WP_077645827.1">
    <property type="nucleotide sequence ID" value="NZ_MUFR01000012.1"/>
</dbReference>
<dbReference type="PANTHER" id="PTHR42860:SF1">
    <property type="entry name" value="VITAMIN B12-BINDING PROTEIN"/>
    <property type="match status" value="1"/>
</dbReference>
<dbReference type="PANTHER" id="PTHR42860">
    <property type="entry name" value="VITAMIN B12-BINDING PROTEIN"/>
    <property type="match status" value="1"/>
</dbReference>
<keyword evidence="1" id="KW-0732">Signal</keyword>
<protein>
    <submittedName>
        <fullName evidence="3">Vitamin B12 ABC transporter substrate-binding protein BtuF</fullName>
    </submittedName>
</protein>
<comment type="caution">
    <text evidence="3">The sequence shown here is derived from an EMBL/GenBank/DDBJ whole genome shotgun (WGS) entry which is preliminary data.</text>
</comment>
<dbReference type="InterPro" id="IPR002491">
    <property type="entry name" value="ABC_transptr_periplasmic_BD"/>
</dbReference>
<organism evidence="3 4">
    <name type="scientific">Salinivibrio costicola subsp. alcaliphilus</name>
    <dbReference type="NCBI Taxonomy" id="272773"/>
    <lineage>
        <taxon>Bacteria</taxon>
        <taxon>Pseudomonadati</taxon>
        <taxon>Pseudomonadota</taxon>
        <taxon>Gammaproteobacteria</taxon>
        <taxon>Vibrionales</taxon>
        <taxon>Vibrionaceae</taxon>
        <taxon>Salinivibrio</taxon>
    </lineage>
</organism>
<dbReference type="Proteomes" id="UP000189431">
    <property type="component" value="Unassembled WGS sequence"/>
</dbReference>
<keyword evidence="4" id="KW-1185">Reference proteome</keyword>
<dbReference type="CDD" id="cd01144">
    <property type="entry name" value="BtuF"/>
    <property type="match status" value="1"/>
</dbReference>
<evidence type="ECO:0000259" key="2">
    <source>
        <dbReference type="PROSITE" id="PS50983"/>
    </source>
</evidence>
<dbReference type="NCBIfam" id="NF002894">
    <property type="entry name" value="PRK03379.1"/>
    <property type="match status" value="1"/>
</dbReference>
<dbReference type="InterPro" id="IPR051030">
    <property type="entry name" value="Vitamin_B12-ABC_binding"/>
</dbReference>
<dbReference type="Gene3D" id="3.40.50.1980">
    <property type="entry name" value="Nitrogenase molybdenum iron protein domain"/>
    <property type="match status" value="2"/>
</dbReference>
<dbReference type="PROSITE" id="PS50983">
    <property type="entry name" value="FE_B12_PBP"/>
    <property type="match status" value="1"/>
</dbReference>
<proteinExistence type="predicted"/>
<evidence type="ECO:0000256" key="1">
    <source>
        <dbReference type="ARBA" id="ARBA00022729"/>
    </source>
</evidence>
<dbReference type="Pfam" id="PF01497">
    <property type="entry name" value="Peripla_BP_2"/>
    <property type="match status" value="1"/>
</dbReference>
<dbReference type="EMBL" id="MUFR01000012">
    <property type="protein sequence ID" value="OOF34429.1"/>
    <property type="molecule type" value="Genomic_DNA"/>
</dbReference>
<accession>A0ABX3KSI7</accession>
<evidence type="ECO:0000313" key="3">
    <source>
        <dbReference type="EMBL" id="OOF34429.1"/>
    </source>
</evidence>
<dbReference type="NCBIfam" id="NF038402">
    <property type="entry name" value="TroA_like"/>
    <property type="match status" value="1"/>
</dbReference>
<name>A0ABX3KSI7_SALCS</name>
<sequence length="283" mass="31778">MPRFRARLVLLLVCRPVFLISLWGLAFSAYATSPRVISLAPHATELAYAAGLGPHLVAASAYSDYPEQAKSLERVANYRGIKLERIIALKPDLILAWRGGNPPKPLETLAKMGFEIRYLNPNQLSDIGQFIRELGRYSKTSDIATRNAKAFDKKLAQLKARYQNAPSVRYFYLLSDTPLMTASDRAWPSQLFRLCGGENIFAESPAAYPQVNMEQVITRLPQTVFYTGATLPESWQSMAELVPDHAQRFTWPLNPDWLTRATPRALNAAEQICTALDKVRHAQ</sequence>